<dbReference type="InterPro" id="IPR038666">
    <property type="entry name" value="SSP1_head-tail_sf"/>
</dbReference>
<organism evidence="1 2">
    <name type="scientific">Pseudaquabacterium pictum</name>
    <dbReference type="NCBI Taxonomy" id="2315236"/>
    <lineage>
        <taxon>Bacteria</taxon>
        <taxon>Pseudomonadati</taxon>
        <taxon>Pseudomonadota</taxon>
        <taxon>Betaproteobacteria</taxon>
        <taxon>Burkholderiales</taxon>
        <taxon>Sphaerotilaceae</taxon>
        <taxon>Pseudaquabacterium</taxon>
    </lineage>
</organism>
<dbReference type="Pfam" id="PF05521">
    <property type="entry name" value="Phage_HCP"/>
    <property type="match status" value="1"/>
</dbReference>
<evidence type="ECO:0000313" key="2">
    <source>
        <dbReference type="Proteomes" id="UP000301751"/>
    </source>
</evidence>
<dbReference type="InterPro" id="IPR008767">
    <property type="entry name" value="Phage_SPP1_head-tail_adaptor"/>
</dbReference>
<dbReference type="RefSeq" id="WP_137731240.1">
    <property type="nucleotide sequence ID" value="NZ_BJCL01000001.1"/>
</dbReference>
<evidence type="ECO:0008006" key="3">
    <source>
        <dbReference type="Google" id="ProtNLM"/>
    </source>
</evidence>
<dbReference type="EMBL" id="BJCL01000001">
    <property type="protein sequence ID" value="GCL61494.1"/>
    <property type="molecule type" value="Genomic_DNA"/>
</dbReference>
<name>A0A480AIN5_9BURK</name>
<gene>
    <name evidence="1" type="ORF">AQPW35_05750</name>
</gene>
<keyword evidence="2" id="KW-1185">Reference proteome</keyword>
<dbReference type="OrthoDB" id="5460234at2"/>
<comment type="caution">
    <text evidence="1">The sequence shown here is derived from an EMBL/GenBank/DDBJ whole genome shotgun (WGS) entry which is preliminary data.</text>
</comment>
<accession>A0A480AIN5</accession>
<sequence length="116" mass="12725">MALQLSAGQLDRQVVIEAATASKDGTFGAQVLTWATLATVWAQVLESSAEPGSNPGQTAAVAAYVRPTKVRMRWRGDVTTRHRVRHGARLLQITGVAELGRREFLELSCQEWAHEQ</sequence>
<proteinExistence type="predicted"/>
<protein>
    <recommendedName>
        <fullName evidence="3">Head-tail adaptor protein</fullName>
    </recommendedName>
</protein>
<evidence type="ECO:0000313" key="1">
    <source>
        <dbReference type="EMBL" id="GCL61494.1"/>
    </source>
</evidence>
<dbReference type="AlphaFoldDB" id="A0A480AIN5"/>
<dbReference type="Proteomes" id="UP000301751">
    <property type="component" value="Unassembled WGS sequence"/>
</dbReference>
<dbReference type="Gene3D" id="2.40.10.270">
    <property type="entry name" value="Bacteriophage SPP1 head-tail adaptor protein"/>
    <property type="match status" value="1"/>
</dbReference>
<reference evidence="2" key="1">
    <citation type="submission" date="2019-03" db="EMBL/GenBank/DDBJ databases">
        <title>Aquabacterium pictum sp.nov., the first bacteriochlorophyll a-containing freshwater bacterium in the genus Aquabacterium of the class Betaproteobacteria.</title>
        <authorList>
            <person name="Hirose S."/>
            <person name="Tank M."/>
            <person name="Hara E."/>
            <person name="Tamaki H."/>
            <person name="Takaichi S."/>
            <person name="Haruta S."/>
            <person name="Hanada S."/>
        </authorList>
    </citation>
    <scope>NUCLEOTIDE SEQUENCE [LARGE SCALE GENOMIC DNA]</scope>
    <source>
        <strain evidence="2">W35</strain>
    </source>
</reference>